<proteinExistence type="predicted"/>
<evidence type="ECO:0000313" key="1">
    <source>
        <dbReference type="EMBL" id="GIO38828.1"/>
    </source>
</evidence>
<protein>
    <submittedName>
        <fullName evidence="1">Uncharacterized protein</fullName>
    </submittedName>
</protein>
<name>A0A919XWC0_9BACL</name>
<organism evidence="1 2">
    <name type="scientific">Paenibacillus antibioticophila</name>
    <dbReference type="NCBI Taxonomy" id="1274374"/>
    <lineage>
        <taxon>Bacteria</taxon>
        <taxon>Bacillati</taxon>
        <taxon>Bacillota</taxon>
        <taxon>Bacilli</taxon>
        <taxon>Bacillales</taxon>
        <taxon>Paenibacillaceae</taxon>
        <taxon>Paenibacillus</taxon>
    </lineage>
</organism>
<reference evidence="1 2" key="1">
    <citation type="submission" date="2021-03" db="EMBL/GenBank/DDBJ databases">
        <title>Antimicrobial resistance genes in bacteria isolated from Japanese honey, and their potential for conferring macrolide and lincosamide resistance in the American foulbrood pathogen Paenibacillus larvae.</title>
        <authorList>
            <person name="Okamoto M."/>
            <person name="Kumagai M."/>
            <person name="Kanamori H."/>
            <person name="Takamatsu D."/>
        </authorList>
    </citation>
    <scope>NUCLEOTIDE SEQUENCE [LARGE SCALE GENOMIC DNA]</scope>
    <source>
        <strain evidence="1 2">J41TS12</strain>
    </source>
</reference>
<comment type="caution">
    <text evidence="1">The sequence shown here is derived from an EMBL/GenBank/DDBJ whole genome shotgun (WGS) entry which is preliminary data.</text>
</comment>
<dbReference type="Proteomes" id="UP000681162">
    <property type="component" value="Unassembled WGS sequence"/>
</dbReference>
<accession>A0A919XWC0</accession>
<dbReference type="EMBL" id="BORR01000015">
    <property type="protein sequence ID" value="GIO38828.1"/>
    <property type="molecule type" value="Genomic_DNA"/>
</dbReference>
<dbReference type="AlphaFoldDB" id="A0A919XWC0"/>
<dbReference type="RefSeq" id="WP_212941322.1">
    <property type="nucleotide sequence ID" value="NZ_BORR01000015.1"/>
</dbReference>
<sequence length="380" mass="42127">MNTRIISKMIRITSCVVCITLLGSTITYTGSVLAASEMATSEKISENNNYVNEENLIYNLNDANVLLYESFLSGKSISSSYEEVTESLVAIDAKVTSNGGVSSLNSLTEGLITTIVLLNREIKIDSDAAAKRKDCISALKQLQNHLGISDVSKAVLSTNKKAGSINVRYGKHSYDSRSQKEYDALMKIVDETLALYNTDLFGREYPEQYLRYLEGERFEDQPEDSEDFTGFYRADKSLKELITAGIPKEKVIRAVVTSHIARMLIRSVKNNQDKSYGNAYDVIVYGRNSYKSEALAKSAVFDAMGYNTAVIAYSDKGYADVIVQMGGKWWVIGDSSFEVDLLESLTSGGHILAQPTNGPGIYVYQAKDSQGKRIYKIKYE</sequence>
<gene>
    <name evidence="1" type="ORF">J41TS12_36890</name>
</gene>
<evidence type="ECO:0000313" key="2">
    <source>
        <dbReference type="Proteomes" id="UP000681162"/>
    </source>
</evidence>
<keyword evidence="2" id="KW-1185">Reference proteome</keyword>